<dbReference type="GO" id="GO:0016788">
    <property type="term" value="F:hydrolase activity, acting on ester bonds"/>
    <property type="evidence" value="ECO:0007669"/>
    <property type="project" value="UniProtKB-UniRule"/>
</dbReference>
<dbReference type="EMBL" id="LQMQ01000002">
    <property type="protein sequence ID" value="KUO42625.1"/>
    <property type="molecule type" value="Genomic_DNA"/>
</dbReference>
<dbReference type="Pfam" id="PF01026">
    <property type="entry name" value="TatD_DNase"/>
    <property type="match status" value="1"/>
</dbReference>
<comment type="caution">
    <text evidence="2">The sequence shown here is derived from an EMBL/GenBank/DDBJ whole genome shotgun (WGS) entry which is preliminary data.</text>
</comment>
<name>A0A147K1A2_HADYE</name>
<reference evidence="2 3" key="1">
    <citation type="journal article" date="2016" name="Nat. Microbiol.">
        <title>Genomic inference of the metabolism of cosmopolitan subsurface Archaea, Hadesarchaea.</title>
        <authorList>
            <person name="Baker B.J."/>
            <person name="Saw J.H."/>
            <person name="Lind A.E."/>
            <person name="Lazar C.S."/>
            <person name="Hinrichs K.-U."/>
            <person name="Teske A.P."/>
            <person name="Ettema T.J."/>
        </authorList>
    </citation>
    <scope>NUCLEOTIDE SEQUENCE [LARGE SCALE GENOMIC DNA]</scope>
</reference>
<dbReference type="SUPFAM" id="SSF51556">
    <property type="entry name" value="Metallo-dependent hydrolases"/>
    <property type="match status" value="1"/>
</dbReference>
<keyword evidence="1" id="KW-0479">Metal-binding</keyword>
<dbReference type="PIRSF" id="PIRSF005295">
    <property type="entry name" value="UCP005295_TatD"/>
    <property type="match status" value="1"/>
</dbReference>
<dbReference type="Gene3D" id="3.20.20.140">
    <property type="entry name" value="Metal-dependent hydrolases"/>
    <property type="match status" value="1"/>
</dbReference>
<dbReference type="InterPro" id="IPR032466">
    <property type="entry name" value="Metal_Hydrolase"/>
</dbReference>
<sequence>MRFIDSHTHIYLRGIQDVEAMSAAGVEGVVICSYFPVKPTGPATLIDLHRWLTDDEPKRLRSCGVKAAIAVGIHPRCIPPIGVADVLQDISTIFESGKASALGEVGLETASSEEVEILIKQMAIADRYNVPMIFHTPRQNKNYVFDKLLKLLQDQKIDVDKVIIDHLTVELVPKAREIGANAGITVQPGKMTEKDVVSIVSSYGTEGILVNSDLSNVISDPLAVPKVAREMIEAGINKADVERVTYLNAKNIFKF</sequence>
<keyword evidence="1" id="KW-0378">Hydrolase</keyword>
<comment type="similarity">
    <text evidence="1">Belongs to the metallo-dependent hydrolases superfamily.</text>
</comment>
<dbReference type="PANTHER" id="PTHR42658">
    <property type="entry name" value="HYDROLASE TATD"/>
    <property type="match status" value="1"/>
</dbReference>
<dbReference type="GO" id="GO:0046872">
    <property type="term" value="F:metal ion binding"/>
    <property type="evidence" value="ECO:0007669"/>
    <property type="project" value="UniProtKB-KW"/>
</dbReference>
<accession>A0A147K1A2</accession>
<evidence type="ECO:0000256" key="1">
    <source>
        <dbReference type="PIRNR" id="PIRNR005295"/>
    </source>
</evidence>
<protein>
    <submittedName>
        <fullName evidence="2">Uncharacterized protein</fullName>
    </submittedName>
</protein>
<evidence type="ECO:0000313" key="3">
    <source>
        <dbReference type="Proteomes" id="UP000074294"/>
    </source>
</evidence>
<dbReference type="InterPro" id="IPR012022">
    <property type="entry name" value="UCP005295"/>
</dbReference>
<proteinExistence type="inferred from homology"/>
<dbReference type="STRING" id="1776334.APZ16_01785"/>
<dbReference type="AlphaFoldDB" id="A0A147K1A2"/>
<dbReference type="PANTHER" id="PTHR42658:SF1">
    <property type="entry name" value="HYDROLASE TATD"/>
    <property type="match status" value="1"/>
</dbReference>
<dbReference type="Proteomes" id="UP000074294">
    <property type="component" value="Unassembled WGS sequence"/>
</dbReference>
<evidence type="ECO:0000313" key="2">
    <source>
        <dbReference type="EMBL" id="KUO42625.1"/>
    </source>
</evidence>
<dbReference type="InterPro" id="IPR001130">
    <property type="entry name" value="TatD-like"/>
</dbReference>
<gene>
    <name evidence="2" type="ORF">APZ16_01785</name>
</gene>
<organism evidence="2 3">
    <name type="scientific">Hadarchaeum yellowstonense</name>
    <dbReference type="NCBI Taxonomy" id="1776334"/>
    <lineage>
        <taxon>Archaea</taxon>
        <taxon>Methanobacteriati</taxon>
        <taxon>Candidatus Hadarchaeota</taxon>
        <taxon>Candidatus Hadarchaeia</taxon>
        <taxon>Candidatus Hadarchaeales</taxon>
        <taxon>Candidatus Hadarchaeaceae</taxon>
        <taxon>Candidatus Hadarchaeum</taxon>
    </lineage>
</organism>